<dbReference type="AlphaFoldDB" id="A0A6N3ETF9"/>
<name>A0A6N3ETF9_9ENTR</name>
<keyword evidence="1" id="KW-0732">Signal</keyword>
<proteinExistence type="predicted"/>
<feature type="signal peptide" evidence="1">
    <location>
        <begin position="1"/>
        <end position="19"/>
    </location>
</feature>
<accession>A0A6N3ETF9</accession>
<gene>
    <name evidence="2" type="ORF">EMLFYP7_02394</name>
</gene>
<reference evidence="2" key="1">
    <citation type="submission" date="2019-11" db="EMBL/GenBank/DDBJ databases">
        <authorList>
            <person name="Feng L."/>
        </authorList>
    </citation>
    <scope>NUCLEOTIDE SEQUENCE</scope>
    <source>
        <strain evidence="2">EMassiliensisLFYP7</strain>
    </source>
</reference>
<dbReference type="RefSeq" id="WP_156566298.1">
    <property type="nucleotide sequence ID" value="NZ_CACRTZ010000029.1"/>
</dbReference>
<evidence type="ECO:0000256" key="1">
    <source>
        <dbReference type="SAM" id="SignalP"/>
    </source>
</evidence>
<sequence length="166" mass="18073">MKRIFFTTVLAFTSLNVSALPSMKTSIDVQAEISTSVRIYVEGNDVTNGAITLKLEEKNGYMTGTTPELLFIGNASSVSVSLTSPATKGLVSENGDQMRINTAWIKPGDRDISTSYPVNNLPVYPTLQDATKDTSIRVRFTSADRSETYPLGLYSGTYEIMVTPSI</sequence>
<organism evidence="2">
    <name type="scientific">Phytobacter massiliensis</name>
    <dbReference type="NCBI Taxonomy" id="1485952"/>
    <lineage>
        <taxon>Bacteria</taxon>
        <taxon>Pseudomonadati</taxon>
        <taxon>Pseudomonadota</taxon>
        <taxon>Gammaproteobacteria</taxon>
        <taxon>Enterobacterales</taxon>
        <taxon>Enterobacteriaceae</taxon>
        <taxon>Phytobacter</taxon>
    </lineage>
</organism>
<feature type="chain" id="PRO_5026831939" description="Fimbrial protein" evidence="1">
    <location>
        <begin position="20"/>
        <end position="166"/>
    </location>
</feature>
<dbReference type="EMBL" id="CACRTZ010000029">
    <property type="protein sequence ID" value="VYU44430.1"/>
    <property type="molecule type" value="Genomic_DNA"/>
</dbReference>
<evidence type="ECO:0000313" key="2">
    <source>
        <dbReference type="EMBL" id="VYU44430.1"/>
    </source>
</evidence>
<evidence type="ECO:0008006" key="3">
    <source>
        <dbReference type="Google" id="ProtNLM"/>
    </source>
</evidence>
<protein>
    <recommendedName>
        <fullName evidence="3">Fimbrial protein</fullName>
    </recommendedName>
</protein>